<dbReference type="KEGG" id="lenr:94168264"/>
<evidence type="ECO:0000313" key="2">
    <source>
        <dbReference type="EMBL" id="KAG5467335.1"/>
    </source>
</evidence>
<name>A0A836GYY6_LEIEN</name>
<feature type="compositionally biased region" description="Basic and acidic residues" evidence="1">
    <location>
        <begin position="326"/>
        <end position="341"/>
    </location>
</feature>
<organism evidence="2 3">
    <name type="scientific">Leishmania enriettii</name>
    <dbReference type="NCBI Taxonomy" id="5663"/>
    <lineage>
        <taxon>Eukaryota</taxon>
        <taxon>Discoba</taxon>
        <taxon>Euglenozoa</taxon>
        <taxon>Kinetoplastea</taxon>
        <taxon>Metakinetoplastina</taxon>
        <taxon>Trypanosomatida</taxon>
        <taxon>Trypanosomatidae</taxon>
        <taxon>Leishmaniinae</taxon>
        <taxon>Leishmania</taxon>
    </lineage>
</organism>
<feature type="region of interest" description="Disordered" evidence="1">
    <location>
        <begin position="318"/>
        <end position="341"/>
    </location>
</feature>
<dbReference type="OrthoDB" id="272867at2759"/>
<feature type="region of interest" description="Disordered" evidence="1">
    <location>
        <begin position="441"/>
        <end position="472"/>
    </location>
</feature>
<dbReference type="GeneID" id="94168264"/>
<feature type="compositionally biased region" description="Basic and acidic residues" evidence="1">
    <location>
        <begin position="446"/>
        <end position="459"/>
    </location>
</feature>
<feature type="region of interest" description="Disordered" evidence="1">
    <location>
        <begin position="1"/>
        <end position="24"/>
    </location>
</feature>
<feature type="region of interest" description="Disordered" evidence="1">
    <location>
        <begin position="1017"/>
        <end position="1049"/>
    </location>
</feature>
<accession>A0A836GYY6</accession>
<dbReference type="EMBL" id="JAFHKP010000035">
    <property type="protein sequence ID" value="KAG5467335.1"/>
    <property type="molecule type" value="Genomic_DNA"/>
</dbReference>
<gene>
    <name evidence="2" type="ORF">CUR178_00977</name>
</gene>
<evidence type="ECO:0000256" key="1">
    <source>
        <dbReference type="SAM" id="MobiDB-lite"/>
    </source>
</evidence>
<dbReference type="Proteomes" id="UP000674179">
    <property type="component" value="Chromosome 35"/>
</dbReference>
<dbReference type="AlphaFoldDB" id="A0A836GYY6"/>
<protein>
    <submittedName>
        <fullName evidence="2">Uncharacterized protein</fullName>
    </submittedName>
</protein>
<proteinExistence type="predicted"/>
<comment type="caution">
    <text evidence="2">The sequence shown here is derived from an EMBL/GenBank/DDBJ whole genome shotgun (WGS) entry which is preliminary data.</text>
</comment>
<sequence length="1076" mass="115672">MPPPASTAQAGAGQGAPLAASPPANATTITFPNVSVPLRPPGHPLPSSAAEIEASTAVYFREGRNPYGKRHRSAFTHEASESAVSTVLEIVSAEEDERAAVNEKEKDGFLRGAPPSQLSTAAAVRDAATARYLAQLFNEPARCEQDVYRLVDVAHCRRVLAEEADEFRMAISSYPPTGSSLEGSEAATARAKRVDEFNSCLTAGQHRRYRGFVLEWLRHQPSLSAPPNSVEVLKVVQQEQRLYLEALRREAVCHVMQLSPGRHTTAYTHLGSVLTSFAQYRRVRQMRQRLIFFLDDAKAKETEGRLLLGRAPASIASAASGAAEDDTGRRDSAHGSTDDAQRDALHAVTPLQLFQRRFPSLRVLQWHMVRLYNAQQSGVVSSFPNPQVRSFATLAGAADGARPHNRTLEADSTLKASSAAAAHPPSVTLMPASTTLLLTSLPQHSQGDDVDRSDARDGGEVSENGCSSDREASSAAPTFAAHLCADAATATAANLTPLSTAALHAYVAYHLLPRLGWQVSKYQGKEGEPSVDDAGSTAVVVSVSLSIAFEAMLKLFVAHVDIEEPRTSFRIPICVHVMRKPDLSRADSITPARGVYHAHVTVGAPMPNVTESRQSIQVAAAEYLIYRAAKGEGSRSDVAAPRDAGSLPSTCMATKAAAPNAATVHLSRSTAMPRDIKARQSTAQSVTGGAGGSAISASVESLLEQQEPTSEVAPSLVFRVALPVAETLSTAPDNEPLPTASPVLIMAKMEHLNLTSAVAPNSRSSSLTASPSAADSECAVASLAETAAPCRWLLEMLSPREMLQLDLLFACFPTATVQLHRVQLSESAEKNEPAEQRGNTEGEHERLCMQVLAIERLTLESWCLSRRCLQKRPAESLTTTPSPAEVLATYSWDLLYDTLAWLLDTTARRVAYALETEEGCVEVSADGTADAAEGRYMYLILSNHANLVNTSASTKLYTKKRPENAPESAGTTAVTCSYTESRFAVRYVVQDATEIYPDYASKVPILVEAANLRFLERDTQSGSGEDDEGTNPAREKETGASKVGSRLYRDPHTWNAESIPFTFAREPASALAPTRS</sequence>
<dbReference type="RefSeq" id="XP_067688857.1">
    <property type="nucleotide sequence ID" value="XM_067832754.1"/>
</dbReference>
<keyword evidence="3" id="KW-1185">Reference proteome</keyword>
<reference evidence="2 3" key="1">
    <citation type="submission" date="2021-02" db="EMBL/GenBank/DDBJ databases">
        <title>Leishmania (Mundinia) enrietti genome sequencing and assembly.</title>
        <authorList>
            <person name="Almutairi H."/>
            <person name="Gatherer D."/>
        </authorList>
    </citation>
    <scope>NUCLEOTIDE SEQUENCE [LARGE SCALE GENOMIC DNA]</scope>
    <source>
        <strain evidence="2">CUR178</strain>
    </source>
</reference>
<evidence type="ECO:0000313" key="3">
    <source>
        <dbReference type="Proteomes" id="UP000674179"/>
    </source>
</evidence>
<feature type="region of interest" description="Disordered" evidence="1">
    <location>
        <begin position="662"/>
        <end position="690"/>
    </location>
</feature>